<proteinExistence type="predicted"/>
<dbReference type="AlphaFoldDB" id="A0A238F7P8"/>
<organism evidence="1 2">
    <name type="scientific">Microbotryum intermedium</name>
    <dbReference type="NCBI Taxonomy" id="269621"/>
    <lineage>
        <taxon>Eukaryota</taxon>
        <taxon>Fungi</taxon>
        <taxon>Dikarya</taxon>
        <taxon>Basidiomycota</taxon>
        <taxon>Pucciniomycotina</taxon>
        <taxon>Microbotryomycetes</taxon>
        <taxon>Microbotryales</taxon>
        <taxon>Microbotryaceae</taxon>
        <taxon>Microbotryum</taxon>
    </lineage>
</organism>
<evidence type="ECO:0000313" key="1">
    <source>
        <dbReference type="EMBL" id="SCV69892.1"/>
    </source>
</evidence>
<dbReference type="Proteomes" id="UP000198372">
    <property type="component" value="Unassembled WGS sequence"/>
</dbReference>
<evidence type="ECO:0000313" key="2">
    <source>
        <dbReference type="Proteomes" id="UP000198372"/>
    </source>
</evidence>
<sequence length="106" mass="12142">MRTRARGVQAPHGDLWRDRVYELSGVNRMIEELAKGVRRPIARWELYRRNLGGETPYLPFLITADHLSLGQSHPEPYSTGVEGEDRGFFEVSSSQAGRTRRMLSLQ</sequence>
<name>A0A238F7P8_9BASI</name>
<gene>
    <name evidence="1" type="ORF">BQ2448_1286</name>
</gene>
<accession>A0A238F7P8</accession>
<dbReference type="OrthoDB" id="40579at2759"/>
<keyword evidence="2" id="KW-1185">Reference proteome</keyword>
<dbReference type="EMBL" id="FMSP01000005">
    <property type="protein sequence ID" value="SCV69892.1"/>
    <property type="molecule type" value="Genomic_DNA"/>
</dbReference>
<protein>
    <submittedName>
        <fullName evidence="1">BQ2448_1286 protein</fullName>
    </submittedName>
</protein>
<reference evidence="2" key="1">
    <citation type="submission" date="2016-09" db="EMBL/GenBank/DDBJ databases">
        <authorList>
            <person name="Jeantristanb JTB J.-T."/>
            <person name="Ricardo R."/>
        </authorList>
    </citation>
    <scope>NUCLEOTIDE SEQUENCE [LARGE SCALE GENOMIC DNA]</scope>
</reference>